<dbReference type="Gene3D" id="1.10.1710.10">
    <property type="entry name" value="ProQ/FinO domain"/>
    <property type="match status" value="1"/>
</dbReference>
<dbReference type="AlphaFoldDB" id="A0A6H2HCA7"/>
<dbReference type="EMBL" id="CP051461">
    <property type="protein sequence ID" value="QJC57512.1"/>
    <property type="molecule type" value="Genomic_DNA"/>
</dbReference>
<dbReference type="InterPro" id="IPR016103">
    <property type="entry name" value="ProQ/FinO"/>
</dbReference>
<evidence type="ECO:0000256" key="2">
    <source>
        <dbReference type="ARBA" id="ARBA00022884"/>
    </source>
</evidence>
<dbReference type="PANTHER" id="PTHR38106:SF1">
    <property type="entry name" value="RNA CHAPERONE PROQ"/>
    <property type="match status" value="1"/>
</dbReference>
<dbReference type="InterPro" id="IPR036442">
    <property type="entry name" value="ProQ/FinO_sf"/>
</dbReference>
<dbReference type="GO" id="GO:0033592">
    <property type="term" value="F:RNA strand annealing activity"/>
    <property type="evidence" value="ECO:0007669"/>
    <property type="project" value="InterPro"/>
</dbReference>
<sequence>MTDTTQDNRTTHVTGDKSSAENTMHAVNPAAQPASEQQEQSQEPQHSDQVSEPGQQPSRGRGRRRPNSGGGRNDDQSRAQNNNQAAGQRQPPAAARQPHALKRQASPALERLFELYPGLFGAQFLPLKLGVYQELLARHPDDFKRDELKLAMGQHARSTRYLECVADGHPRHDLDGQPVEAVSPEHVHHAIIELFRRRQARSREDLKPKLTLRLIHAIEASGLSREDYMDRVRVQNESQNALLDDAFAELRMQAARREALVRTFEASGHSVAEFASMYGMNPAEVSRVLAMMQPAPIAAESIAVAKPTTQAAAEPTAQSAEPDLDK</sequence>
<gene>
    <name evidence="6" type="primary">proQ</name>
    <name evidence="6" type="ORF">HC248_02841</name>
</gene>
<dbReference type="KEGG" id="pvac:HC248_02841"/>
<dbReference type="GO" id="GO:0010608">
    <property type="term" value="P:post-transcriptional regulation of gene expression"/>
    <property type="evidence" value="ECO:0007669"/>
    <property type="project" value="InterPro"/>
</dbReference>
<evidence type="ECO:0000313" key="7">
    <source>
        <dbReference type="Proteomes" id="UP000502041"/>
    </source>
</evidence>
<name>A0A6H2HCA7_9BURK</name>
<dbReference type="InterPro" id="IPR023529">
    <property type="entry name" value="ProQ"/>
</dbReference>
<protein>
    <submittedName>
        <fullName evidence="6">RNA chaperone ProQ</fullName>
    </submittedName>
</protein>
<feature type="domain" description="ProQ/FinO" evidence="5">
    <location>
        <begin position="101"/>
        <end position="210"/>
    </location>
</feature>
<dbReference type="GO" id="GO:0005829">
    <property type="term" value="C:cytosol"/>
    <property type="evidence" value="ECO:0007669"/>
    <property type="project" value="TreeGrafter"/>
</dbReference>
<keyword evidence="1" id="KW-0963">Cytoplasm</keyword>
<evidence type="ECO:0000256" key="4">
    <source>
        <dbReference type="SAM" id="MobiDB-lite"/>
    </source>
</evidence>
<feature type="region of interest" description="Disordered" evidence="4">
    <location>
        <begin position="306"/>
        <end position="326"/>
    </location>
</feature>
<feature type="region of interest" description="Disordered" evidence="4">
    <location>
        <begin position="1"/>
        <end position="101"/>
    </location>
</feature>
<evidence type="ECO:0000313" key="6">
    <source>
        <dbReference type="EMBL" id="QJC57512.1"/>
    </source>
</evidence>
<dbReference type="Pfam" id="PF04352">
    <property type="entry name" value="ProQ"/>
    <property type="match status" value="1"/>
</dbReference>
<organism evidence="6 7">
    <name type="scientific">Polaromonas vacuolata</name>
    <dbReference type="NCBI Taxonomy" id="37448"/>
    <lineage>
        <taxon>Bacteria</taxon>
        <taxon>Pseudomonadati</taxon>
        <taxon>Pseudomonadota</taxon>
        <taxon>Betaproteobacteria</taxon>
        <taxon>Burkholderiales</taxon>
        <taxon>Comamonadaceae</taxon>
        <taxon>Polaromonas</taxon>
    </lineage>
</organism>
<proteinExistence type="predicted"/>
<keyword evidence="3" id="KW-0143">Chaperone</keyword>
<evidence type="ECO:0000256" key="3">
    <source>
        <dbReference type="ARBA" id="ARBA00023186"/>
    </source>
</evidence>
<reference evidence="6 7" key="1">
    <citation type="submission" date="2020-04" db="EMBL/GenBank/DDBJ databases">
        <title>Complete genome of a Psychrophilic, Marine, Gas Vacuolate Bacterium Polaromonas vacuolata KCTC 22033T.</title>
        <authorList>
            <person name="Hwang K."/>
            <person name="Kim K.M."/>
        </authorList>
    </citation>
    <scope>NUCLEOTIDE SEQUENCE [LARGE SCALE GENOMIC DNA]</scope>
    <source>
        <strain evidence="6 7">KCTC 22033</strain>
    </source>
</reference>
<keyword evidence="2" id="KW-0694">RNA-binding</keyword>
<feature type="compositionally biased region" description="Low complexity" evidence="4">
    <location>
        <begin position="29"/>
        <end position="44"/>
    </location>
</feature>
<feature type="compositionally biased region" description="Low complexity" evidence="4">
    <location>
        <begin position="78"/>
        <end position="98"/>
    </location>
</feature>
<feature type="compositionally biased region" description="Polar residues" evidence="4">
    <location>
        <begin position="1"/>
        <end position="13"/>
    </location>
</feature>
<dbReference type="SMART" id="SM00945">
    <property type="entry name" value="ProQ"/>
    <property type="match status" value="1"/>
</dbReference>
<evidence type="ECO:0000256" key="1">
    <source>
        <dbReference type="ARBA" id="ARBA00022490"/>
    </source>
</evidence>
<dbReference type="PANTHER" id="PTHR38106">
    <property type="entry name" value="RNA CHAPERONE PROQ"/>
    <property type="match status" value="1"/>
</dbReference>
<evidence type="ECO:0000259" key="5">
    <source>
        <dbReference type="SMART" id="SM00945"/>
    </source>
</evidence>
<dbReference type="SUPFAM" id="SSF48657">
    <property type="entry name" value="FinO-like"/>
    <property type="match status" value="1"/>
</dbReference>
<keyword evidence="7" id="KW-1185">Reference proteome</keyword>
<dbReference type="RefSeq" id="WP_238342640.1">
    <property type="nucleotide sequence ID" value="NZ_CP051461.1"/>
</dbReference>
<accession>A0A6H2HCA7</accession>
<dbReference type="GO" id="GO:0034057">
    <property type="term" value="F:RNA strand-exchange activity"/>
    <property type="evidence" value="ECO:0007669"/>
    <property type="project" value="InterPro"/>
</dbReference>
<dbReference type="Proteomes" id="UP000502041">
    <property type="component" value="Chromosome"/>
</dbReference>